<protein>
    <submittedName>
        <fullName evidence="2">Uncharacterized protein</fullName>
    </submittedName>
</protein>
<reference evidence="2 3" key="1">
    <citation type="journal article" date="2023" name="Plants (Basel)">
        <title>Bridging the Gap: Combining Genomics and Transcriptomics Approaches to Understand Stylosanthes scabra, an Orphan Legume from the Brazilian Caatinga.</title>
        <authorList>
            <person name="Ferreira-Neto J.R.C."/>
            <person name="da Silva M.D."/>
            <person name="Binneck E."/>
            <person name="de Melo N.F."/>
            <person name="da Silva R.H."/>
            <person name="de Melo A.L.T.M."/>
            <person name="Pandolfi V."/>
            <person name="Bustamante F.O."/>
            <person name="Brasileiro-Vidal A.C."/>
            <person name="Benko-Iseppon A.M."/>
        </authorList>
    </citation>
    <scope>NUCLEOTIDE SEQUENCE [LARGE SCALE GENOMIC DNA]</scope>
    <source>
        <tissue evidence="2">Leaves</tissue>
    </source>
</reference>
<dbReference type="EMBL" id="JASCZI010090656">
    <property type="protein sequence ID" value="MED6144218.1"/>
    <property type="molecule type" value="Genomic_DNA"/>
</dbReference>
<accession>A0ABU6T8H3</accession>
<gene>
    <name evidence="2" type="ORF">PIB30_013595</name>
</gene>
<evidence type="ECO:0000313" key="2">
    <source>
        <dbReference type="EMBL" id="MED6144218.1"/>
    </source>
</evidence>
<organism evidence="2 3">
    <name type="scientific">Stylosanthes scabra</name>
    <dbReference type="NCBI Taxonomy" id="79078"/>
    <lineage>
        <taxon>Eukaryota</taxon>
        <taxon>Viridiplantae</taxon>
        <taxon>Streptophyta</taxon>
        <taxon>Embryophyta</taxon>
        <taxon>Tracheophyta</taxon>
        <taxon>Spermatophyta</taxon>
        <taxon>Magnoliopsida</taxon>
        <taxon>eudicotyledons</taxon>
        <taxon>Gunneridae</taxon>
        <taxon>Pentapetalae</taxon>
        <taxon>rosids</taxon>
        <taxon>fabids</taxon>
        <taxon>Fabales</taxon>
        <taxon>Fabaceae</taxon>
        <taxon>Papilionoideae</taxon>
        <taxon>50 kb inversion clade</taxon>
        <taxon>dalbergioids sensu lato</taxon>
        <taxon>Dalbergieae</taxon>
        <taxon>Pterocarpus clade</taxon>
        <taxon>Stylosanthes</taxon>
    </lineage>
</organism>
<sequence>MSGNTTPKRPPNEHTRPPDEDEDQERNIKKIKKGKEEFSRSENRALVPRHEDWMVENETRQPPRTYANMVTGEAPESEEDLSRSDDDEMDSDQEAIPETEPIINEHIKENKN</sequence>
<evidence type="ECO:0000256" key="1">
    <source>
        <dbReference type="SAM" id="MobiDB-lite"/>
    </source>
</evidence>
<dbReference type="Proteomes" id="UP001341840">
    <property type="component" value="Unassembled WGS sequence"/>
</dbReference>
<name>A0ABU6T8H3_9FABA</name>
<evidence type="ECO:0000313" key="3">
    <source>
        <dbReference type="Proteomes" id="UP001341840"/>
    </source>
</evidence>
<feature type="compositionally biased region" description="Basic and acidic residues" evidence="1">
    <location>
        <begin position="34"/>
        <end position="61"/>
    </location>
</feature>
<comment type="caution">
    <text evidence="2">The sequence shown here is derived from an EMBL/GenBank/DDBJ whole genome shotgun (WGS) entry which is preliminary data.</text>
</comment>
<feature type="region of interest" description="Disordered" evidence="1">
    <location>
        <begin position="1"/>
        <end position="112"/>
    </location>
</feature>
<feature type="compositionally biased region" description="Basic and acidic residues" evidence="1">
    <location>
        <begin position="103"/>
        <end position="112"/>
    </location>
</feature>
<proteinExistence type="predicted"/>
<keyword evidence="3" id="KW-1185">Reference proteome</keyword>
<feature type="compositionally biased region" description="Acidic residues" evidence="1">
    <location>
        <begin position="75"/>
        <end position="97"/>
    </location>
</feature>